<dbReference type="PANTHER" id="PTHR10291">
    <property type="entry name" value="DEHYDRODOLICHYL DIPHOSPHATE SYNTHASE FAMILY MEMBER"/>
    <property type="match status" value="1"/>
</dbReference>
<feature type="binding site" evidence="2">
    <location>
        <position position="72"/>
    </location>
    <ligand>
        <name>substrate</name>
    </ligand>
</feature>
<dbReference type="NCBIfam" id="TIGR00055">
    <property type="entry name" value="uppS"/>
    <property type="match status" value="1"/>
</dbReference>
<feature type="binding site" evidence="2">
    <location>
        <position position="21"/>
    </location>
    <ligand>
        <name>Mg(2+)</name>
        <dbReference type="ChEBI" id="CHEBI:18420"/>
    </ligand>
</feature>
<dbReference type="NCBIfam" id="NF011405">
    <property type="entry name" value="PRK14830.1"/>
    <property type="match status" value="1"/>
</dbReference>
<comment type="subunit">
    <text evidence="2">Homodimer.</text>
</comment>
<feature type="binding site" evidence="2">
    <location>
        <position position="70"/>
    </location>
    <ligand>
        <name>substrate</name>
    </ligand>
</feature>
<dbReference type="FunFam" id="3.40.1180.10:FF:000001">
    <property type="entry name" value="(2E,6E)-farnesyl-diphosphate-specific ditrans,polycis-undecaprenyl-diphosphate synthase"/>
    <property type="match status" value="1"/>
</dbReference>
<keyword evidence="1 2" id="KW-0808">Transferase</keyword>
<evidence type="ECO:0000313" key="3">
    <source>
        <dbReference type="EMBL" id="SDN18543.1"/>
    </source>
</evidence>
<dbReference type="GO" id="GO:0016094">
    <property type="term" value="P:polyprenol biosynthetic process"/>
    <property type="evidence" value="ECO:0007669"/>
    <property type="project" value="TreeGrafter"/>
</dbReference>
<dbReference type="Proteomes" id="UP000187651">
    <property type="component" value="Unassembled WGS sequence"/>
</dbReference>
<dbReference type="InterPro" id="IPR001441">
    <property type="entry name" value="UPP_synth-like"/>
</dbReference>
<feature type="binding site" evidence="2">
    <location>
        <position position="38"/>
    </location>
    <ligand>
        <name>substrate</name>
    </ligand>
</feature>
<feature type="binding site" evidence="2">
    <location>
        <position position="189"/>
    </location>
    <ligand>
        <name>substrate</name>
    </ligand>
</feature>
<feature type="binding site" evidence="2">
    <location>
        <begin position="195"/>
        <end position="197"/>
    </location>
    <ligand>
        <name>substrate</name>
    </ligand>
</feature>
<name>A0A1G9ZDK7_9FIRM</name>
<dbReference type="PROSITE" id="PS01066">
    <property type="entry name" value="UPP_SYNTHASE"/>
    <property type="match status" value="1"/>
</dbReference>
<accession>A0A1G9ZDK7</accession>
<keyword evidence="2" id="KW-0460">Magnesium</keyword>
<feature type="binding site" evidence="2">
    <location>
        <position position="34"/>
    </location>
    <ligand>
        <name>substrate</name>
    </ligand>
</feature>
<dbReference type="EMBL" id="FNHZ01000007">
    <property type="protein sequence ID" value="SDN18543.1"/>
    <property type="molecule type" value="Genomic_DNA"/>
</dbReference>
<reference evidence="4" key="1">
    <citation type="submission" date="2016-10" db="EMBL/GenBank/DDBJ databases">
        <authorList>
            <person name="Varghese N."/>
            <person name="Submissions S."/>
        </authorList>
    </citation>
    <scope>NUCLEOTIDE SEQUENCE [LARGE SCALE GENOMIC DNA]</scope>
    <source>
        <strain evidence="4">M83</strain>
    </source>
</reference>
<evidence type="ECO:0000256" key="2">
    <source>
        <dbReference type="HAMAP-Rule" id="MF_01139"/>
    </source>
</evidence>
<protein>
    <recommendedName>
        <fullName evidence="2">Isoprenyl transferase</fullName>
        <ecNumber evidence="2">2.5.1.-</ecNumber>
    </recommendedName>
</protein>
<feature type="binding site" evidence="2">
    <location>
        <position position="26"/>
    </location>
    <ligand>
        <name>substrate</name>
    </ligand>
</feature>
<comment type="function">
    <text evidence="2">Catalyzes the condensation of isopentenyl diphosphate (IPP) with allylic pyrophosphates generating different type of terpenoids.</text>
</comment>
<sequence>MDYYNEELDLKIPAHVAVILDGNGRWAKAKHMPRTYGHLQGSKVVEKMLYTVDELGVKYFTVYAFSTENWKRSDEEVGTLMNILRTYLKDCVKKSMKNNVRCRVIGRRDELSDDINEAIDNLEEQTKDNTGLTFTIAINYGGRDEITRAVRKLADKVKLGELKPEDITEDMISANLDTNYMPDPDLLIRTSGEQRLSNYLPWQLAYTEFYFTDCYWPDFNKDELVKAFIKYNKRERRFGGVKED</sequence>
<dbReference type="AlphaFoldDB" id="A0A1G9ZDK7"/>
<feature type="binding site" evidence="2">
    <location>
        <position position="208"/>
    </location>
    <ligand>
        <name>Mg(2+)</name>
        <dbReference type="ChEBI" id="CHEBI:18420"/>
    </ligand>
</feature>
<keyword evidence="4" id="KW-1185">Reference proteome</keyword>
<comment type="similarity">
    <text evidence="2">Belongs to the UPP synthase family.</text>
</comment>
<dbReference type="SUPFAM" id="SSF64005">
    <property type="entry name" value="Undecaprenyl diphosphate synthase"/>
    <property type="match status" value="1"/>
</dbReference>
<dbReference type="PANTHER" id="PTHR10291:SF0">
    <property type="entry name" value="DEHYDRODOLICHYL DIPHOSPHATE SYNTHASE 2"/>
    <property type="match status" value="1"/>
</dbReference>
<dbReference type="RefSeq" id="WP_180364719.1">
    <property type="nucleotide sequence ID" value="NZ_FNHZ01000007.1"/>
</dbReference>
<dbReference type="InterPro" id="IPR018520">
    <property type="entry name" value="UPP_synth-like_CS"/>
</dbReference>
<evidence type="ECO:0000313" key="4">
    <source>
        <dbReference type="Proteomes" id="UP000187651"/>
    </source>
</evidence>
<dbReference type="Gene3D" id="3.40.1180.10">
    <property type="entry name" value="Decaprenyl diphosphate synthase-like"/>
    <property type="match status" value="1"/>
</dbReference>
<feature type="active site" description="Proton acceptor" evidence="2">
    <location>
        <position position="69"/>
    </location>
</feature>
<dbReference type="InterPro" id="IPR036424">
    <property type="entry name" value="UPP_synth-like_sf"/>
</dbReference>
<feature type="active site" evidence="2">
    <location>
        <position position="21"/>
    </location>
</feature>
<dbReference type="Pfam" id="PF01255">
    <property type="entry name" value="Prenyltransf"/>
    <property type="match status" value="1"/>
</dbReference>
<gene>
    <name evidence="3" type="ORF">SAMN05216544_2110</name>
</gene>
<dbReference type="GO" id="GO:0000287">
    <property type="term" value="F:magnesium ion binding"/>
    <property type="evidence" value="ECO:0007669"/>
    <property type="project" value="UniProtKB-UniRule"/>
</dbReference>
<proteinExistence type="inferred from homology"/>
<dbReference type="HAMAP" id="MF_01139">
    <property type="entry name" value="ISPT"/>
    <property type="match status" value="1"/>
</dbReference>
<keyword evidence="2" id="KW-0479">Metal-binding</keyword>
<organism evidence="3 4">
    <name type="scientific">Lachnospira pectinoschiza</name>
    <dbReference type="NCBI Taxonomy" id="28052"/>
    <lineage>
        <taxon>Bacteria</taxon>
        <taxon>Bacillati</taxon>
        <taxon>Bacillota</taxon>
        <taxon>Clostridia</taxon>
        <taxon>Lachnospirales</taxon>
        <taxon>Lachnospiraceae</taxon>
        <taxon>Lachnospira</taxon>
    </lineage>
</organism>
<dbReference type="EC" id="2.5.1.-" evidence="2"/>
<dbReference type="CDD" id="cd00475">
    <property type="entry name" value="Cis_IPPS"/>
    <property type="match status" value="1"/>
</dbReference>
<feature type="binding site" evidence="2">
    <location>
        <begin position="22"/>
        <end position="25"/>
    </location>
    <ligand>
        <name>substrate</name>
    </ligand>
</feature>
<comment type="cofactor">
    <cofactor evidence="2">
        <name>Mg(2+)</name>
        <dbReference type="ChEBI" id="CHEBI:18420"/>
    </cofactor>
    <text evidence="2">Binds 2 magnesium ions per subunit.</text>
</comment>
<feature type="binding site" evidence="2">
    <location>
        <begin position="66"/>
        <end position="68"/>
    </location>
    <ligand>
        <name>substrate</name>
    </ligand>
</feature>
<evidence type="ECO:0000256" key="1">
    <source>
        <dbReference type="ARBA" id="ARBA00022679"/>
    </source>
</evidence>
<dbReference type="GO" id="GO:0045547">
    <property type="term" value="F:ditrans,polycis-polyprenyl diphosphate synthase [(2E,6E)-farnesyl diphosphate specific] activity"/>
    <property type="evidence" value="ECO:0007669"/>
    <property type="project" value="TreeGrafter"/>
</dbReference>